<evidence type="ECO:0000259" key="14">
    <source>
        <dbReference type="Pfam" id="PF02163"/>
    </source>
</evidence>
<dbReference type="GO" id="GO:0046872">
    <property type="term" value="F:metal ion binding"/>
    <property type="evidence" value="ECO:0007669"/>
    <property type="project" value="UniProtKB-KW"/>
</dbReference>
<evidence type="ECO:0000256" key="13">
    <source>
        <dbReference type="SAM" id="Phobius"/>
    </source>
</evidence>
<sequence>MRRCTAQAVARRGRRCLPPCERGASGCGEAAAAAANLVASIRDGSLRRRELGADIEALRRRGMLDGLRDYTAAITRLGREGLWEQSLSLLEDVKGRSDLSVDMIMFGATMSACERARRWEESLQLFSEAKDSGFRMDCSKMAIQVCSIRGVPLKLHVLLPAVALLAALGAFLAGGGWIGALLTFLVSGPFLLCTVLVHEMGHVLAARRCNLTADHILLWPLGGLAVIGTGSATSKEQIFISAAGPVTHLPMLLMWAGLLFAVNGGKFTLSLADMYLESDFMAIICVRLFTDNLIMLCFNLLVPCFPLDCSQILVSSLLLRGYDPSFAAKVIVCLSAPVILVLAGLGILAYFTGSPAAIMNLFMAIWLAQQTVRLHNLRVSGELVTHPLFSKPPPADRPAVNGTVLGASGATASRLCGGTLLSFIGALEAVWQTSAQIR</sequence>
<dbReference type="PANTHER" id="PTHR39188">
    <property type="entry name" value="MEMBRANE-ASSOCIATED ZINC METALLOPROTEASE M50B"/>
    <property type="match status" value="1"/>
</dbReference>
<feature type="transmembrane region" description="Helical" evidence="13">
    <location>
        <begin position="184"/>
        <end position="204"/>
    </location>
</feature>
<evidence type="ECO:0000256" key="7">
    <source>
        <dbReference type="ARBA" id="ARBA00022801"/>
    </source>
</evidence>
<comment type="subcellular location">
    <subcellularLocation>
        <location evidence="2">Membrane</location>
        <topology evidence="2">Multi-pass membrane protein</topology>
    </subcellularLocation>
</comment>
<keyword evidence="6" id="KW-0479">Metal-binding</keyword>
<evidence type="ECO:0000256" key="10">
    <source>
        <dbReference type="ARBA" id="ARBA00023049"/>
    </source>
</evidence>
<evidence type="ECO:0000256" key="5">
    <source>
        <dbReference type="ARBA" id="ARBA00022692"/>
    </source>
</evidence>
<keyword evidence="5 13" id="KW-0812">Transmembrane</keyword>
<evidence type="ECO:0000313" key="16">
    <source>
        <dbReference type="Proteomes" id="UP000654075"/>
    </source>
</evidence>
<keyword evidence="4" id="KW-0645">Protease</keyword>
<keyword evidence="16" id="KW-1185">Reference proteome</keyword>
<keyword evidence="7" id="KW-0378">Hydrolase</keyword>
<comment type="cofactor">
    <cofactor evidence="1">
        <name>Zn(2+)</name>
        <dbReference type="ChEBI" id="CHEBI:29105"/>
    </cofactor>
</comment>
<comment type="similarity">
    <text evidence="3">Belongs to the peptidase M50B family.</text>
</comment>
<protein>
    <recommendedName>
        <fullName evidence="14">Peptidase M50 domain-containing protein</fullName>
    </recommendedName>
</protein>
<keyword evidence="11 13" id="KW-0472">Membrane</keyword>
<dbReference type="InterPro" id="IPR011990">
    <property type="entry name" value="TPR-like_helical_dom_sf"/>
</dbReference>
<comment type="caution">
    <text evidence="15">The sequence shown here is derived from an EMBL/GenBank/DDBJ whole genome shotgun (WGS) entry which is preliminary data.</text>
</comment>
<evidence type="ECO:0000256" key="3">
    <source>
        <dbReference type="ARBA" id="ARBA00007931"/>
    </source>
</evidence>
<dbReference type="Pfam" id="PF02163">
    <property type="entry name" value="Peptidase_M50"/>
    <property type="match status" value="1"/>
</dbReference>
<keyword evidence="8" id="KW-0862">Zinc</keyword>
<feature type="domain" description="Peptidase M50" evidence="14">
    <location>
        <begin position="191"/>
        <end position="274"/>
    </location>
</feature>
<evidence type="ECO:0000256" key="1">
    <source>
        <dbReference type="ARBA" id="ARBA00001947"/>
    </source>
</evidence>
<keyword evidence="9 13" id="KW-1133">Transmembrane helix</keyword>
<dbReference type="EMBL" id="CAJNNV010000071">
    <property type="protein sequence ID" value="CAE8581333.1"/>
    <property type="molecule type" value="Genomic_DNA"/>
</dbReference>
<accession>A0A813D0B1</accession>
<dbReference type="AlphaFoldDB" id="A0A813D0B1"/>
<feature type="repeat" description="PPR" evidence="12">
    <location>
        <begin position="102"/>
        <end position="136"/>
    </location>
</feature>
<evidence type="ECO:0000256" key="8">
    <source>
        <dbReference type="ARBA" id="ARBA00022833"/>
    </source>
</evidence>
<dbReference type="PROSITE" id="PS51375">
    <property type="entry name" value="PPR"/>
    <property type="match status" value="1"/>
</dbReference>
<dbReference type="GO" id="GO:0016020">
    <property type="term" value="C:membrane"/>
    <property type="evidence" value="ECO:0007669"/>
    <property type="project" value="UniProtKB-SubCell"/>
</dbReference>
<organism evidence="15 16">
    <name type="scientific">Polarella glacialis</name>
    <name type="common">Dinoflagellate</name>
    <dbReference type="NCBI Taxonomy" id="89957"/>
    <lineage>
        <taxon>Eukaryota</taxon>
        <taxon>Sar</taxon>
        <taxon>Alveolata</taxon>
        <taxon>Dinophyceae</taxon>
        <taxon>Suessiales</taxon>
        <taxon>Suessiaceae</taxon>
        <taxon>Polarella</taxon>
    </lineage>
</organism>
<reference evidence="15" key="1">
    <citation type="submission" date="2021-02" db="EMBL/GenBank/DDBJ databases">
        <authorList>
            <person name="Dougan E. K."/>
            <person name="Rhodes N."/>
            <person name="Thang M."/>
            <person name="Chan C."/>
        </authorList>
    </citation>
    <scope>NUCLEOTIDE SEQUENCE</scope>
</reference>
<dbReference type="Gene3D" id="1.25.40.10">
    <property type="entry name" value="Tetratricopeptide repeat domain"/>
    <property type="match status" value="1"/>
</dbReference>
<feature type="transmembrane region" description="Helical" evidence="13">
    <location>
        <begin position="326"/>
        <end position="351"/>
    </location>
</feature>
<dbReference type="InterPro" id="IPR002885">
    <property type="entry name" value="PPR_rpt"/>
</dbReference>
<keyword evidence="10" id="KW-0482">Metalloprotease</keyword>
<evidence type="ECO:0000256" key="11">
    <source>
        <dbReference type="ARBA" id="ARBA00023136"/>
    </source>
</evidence>
<dbReference type="OMA" id="THIPMCA"/>
<evidence type="ECO:0000256" key="9">
    <source>
        <dbReference type="ARBA" id="ARBA00022989"/>
    </source>
</evidence>
<dbReference type="Proteomes" id="UP000654075">
    <property type="component" value="Unassembled WGS sequence"/>
</dbReference>
<dbReference type="InterPro" id="IPR008915">
    <property type="entry name" value="Peptidase_M50"/>
</dbReference>
<feature type="transmembrane region" description="Helical" evidence="13">
    <location>
        <begin position="157"/>
        <end position="178"/>
    </location>
</feature>
<dbReference type="PANTHER" id="PTHR39188:SF3">
    <property type="entry name" value="STAGE IV SPORULATION PROTEIN FB"/>
    <property type="match status" value="1"/>
</dbReference>
<dbReference type="GO" id="GO:0006508">
    <property type="term" value="P:proteolysis"/>
    <property type="evidence" value="ECO:0007669"/>
    <property type="project" value="UniProtKB-KW"/>
</dbReference>
<evidence type="ECO:0000313" key="15">
    <source>
        <dbReference type="EMBL" id="CAE8581333.1"/>
    </source>
</evidence>
<gene>
    <name evidence="15" type="ORF">PGLA1383_LOCUS361</name>
</gene>
<evidence type="ECO:0000256" key="2">
    <source>
        <dbReference type="ARBA" id="ARBA00004141"/>
    </source>
</evidence>
<evidence type="ECO:0000256" key="12">
    <source>
        <dbReference type="PROSITE-ProRule" id="PRU00708"/>
    </source>
</evidence>
<evidence type="ECO:0000256" key="6">
    <source>
        <dbReference type="ARBA" id="ARBA00022723"/>
    </source>
</evidence>
<proteinExistence type="inferred from homology"/>
<name>A0A813D0B1_POLGL</name>
<dbReference type="GO" id="GO:0008237">
    <property type="term" value="F:metallopeptidase activity"/>
    <property type="evidence" value="ECO:0007669"/>
    <property type="project" value="UniProtKB-KW"/>
</dbReference>
<evidence type="ECO:0000256" key="4">
    <source>
        <dbReference type="ARBA" id="ARBA00022670"/>
    </source>
</evidence>
<dbReference type="OrthoDB" id="497749at2759"/>